<name>S2SAJ5_LACPA</name>
<evidence type="ECO:0000256" key="5">
    <source>
        <dbReference type="ARBA" id="ARBA00023136"/>
    </source>
</evidence>
<proteinExistence type="predicted"/>
<feature type="transmembrane region" description="Helical" evidence="6">
    <location>
        <begin position="182"/>
        <end position="205"/>
    </location>
</feature>
<dbReference type="SUPFAM" id="SSF103473">
    <property type="entry name" value="MFS general substrate transporter"/>
    <property type="match status" value="1"/>
</dbReference>
<reference evidence="8 9" key="1">
    <citation type="journal article" date="2013" name="PLoS ONE">
        <title>Lactobacillus paracasei comparative genomics: towards species pan-genome definition and exploitation of diversity.</title>
        <authorList>
            <person name="Smokvina T."/>
            <person name="Wels M."/>
            <person name="Polka J."/>
            <person name="Chervaux C."/>
            <person name="Brisse S."/>
            <person name="Boekhorst J."/>
            <person name="van Hylckama Vlieg J.E."/>
            <person name="Siezen R.J."/>
        </authorList>
    </citation>
    <scope>NUCLEOTIDE SEQUENCE [LARGE SCALE GENOMIC DNA]</scope>
    <source>
        <strain evidence="8 9">Lpp126</strain>
    </source>
</reference>
<dbReference type="InterPro" id="IPR011701">
    <property type="entry name" value="MFS"/>
</dbReference>
<dbReference type="Pfam" id="PF07690">
    <property type="entry name" value="MFS_1"/>
    <property type="match status" value="1"/>
</dbReference>
<sequence length="216" mass="23321">MLDTRLFSNQRFSRNLAASFLNYVAAYFFTLLAPIYLQLMLRLPVALSGYLLMLTPLVSLAANPVAGVLSDRFDRQRLMRIGLLMLVLTNVVFALLPHQTTIWPFVIVSVAFAVGTALFTNPNSVVLMQSVDATMRGQVGAATSLARQLGLSIGSAVAGLVFYQTLGIVSPHTTAAHAAPPALFVAQGVSFMLAAALFFIAVMMLRKKVENAKRTG</sequence>
<keyword evidence="4 6" id="KW-1133">Transmembrane helix</keyword>
<feature type="transmembrane region" description="Helical" evidence="6">
    <location>
        <begin position="20"/>
        <end position="41"/>
    </location>
</feature>
<feature type="transmembrane region" description="Helical" evidence="6">
    <location>
        <begin position="102"/>
        <end position="128"/>
    </location>
</feature>
<keyword evidence="2" id="KW-0813">Transport</keyword>
<evidence type="ECO:0000259" key="7">
    <source>
        <dbReference type="PROSITE" id="PS50850"/>
    </source>
</evidence>
<evidence type="ECO:0000256" key="1">
    <source>
        <dbReference type="ARBA" id="ARBA00004651"/>
    </source>
</evidence>
<dbReference type="InterPro" id="IPR036259">
    <property type="entry name" value="MFS_trans_sf"/>
</dbReference>
<dbReference type="PANTHER" id="PTHR42718:SF9">
    <property type="entry name" value="MAJOR FACILITATOR SUPERFAMILY MULTIDRUG TRANSPORTER MFSC"/>
    <property type="match status" value="1"/>
</dbReference>
<dbReference type="Proteomes" id="UP000014243">
    <property type="component" value="Unassembled WGS sequence"/>
</dbReference>
<evidence type="ECO:0000256" key="2">
    <source>
        <dbReference type="ARBA" id="ARBA00022448"/>
    </source>
</evidence>
<feature type="transmembrane region" description="Helical" evidence="6">
    <location>
        <begin position="47"/>
        <end position="66"/>
    </location>
</feature>
<comment type="caution">
    <text evidence="8">The sequence shown here is derived from an EMBL/GenBank/DDBJ whole genome shotgun (WGS) entry which is preliminary data.</text>
</comment>
<feature type="transmembrane region" description="Helical" evidence="6">
    <location>
        <begin position="149"/>
        <end position="170"/>
    </location>
</feature>
<dbReference type="PROSITE" id="PS50850">
    <property type="entry name" value="MFS"/>
    <property type="match status" value="1"/>
</dbReference>
<keyword evidence="3 6" id="KW-0812">Transmembrane</keyword>
<dbReference type="Gene3D" id="1.20.1250.20">
    <property type="entry name" value="MFS general substrate transporter like domains"/>
    <property type="match status" value="1"/>
</dbReference>
<comment type="subcellular location">
    <subcellularLocation>
        <location evidence="1">Cell membrane</location>
        <topology evidence="1">Multi-pass membrane protein</topology>
    </subcellularLocation>
</comment>
<dbReference type="GO" id="GO:0005886">
    <property type="term" value="C:plasma membrane"/>
    <property type="evidence" value="ECO:0007669"/>
    <property type="project" value="UniProtKB-SubCell"/>
</dbReference>
<evidence type="ECO:0000313" key="9">
    <source>
        <dbReference type="Proteomes" id="UP000014243"/>
    </source>
</evidence>
<gene>
    <name evidence="8" type="ORF">Lpp126_02642</name>
</gene>
<evidence type="ECO:0000256" key="4">
    <source>
        <dbReference type="ARBA" id="ARBA00022989"/>
    </source>
</evidence>
<feature type="transmembrane region" description="Helical" evidence="6">
    <location>
        <begin position="78"/>
        <end position="96"/>
    </location>
</feature>
<dbReference type="InterPro" id="IPR020846">
    <property type="entry name" value="MFS_dom"/>
</dbReference>
<dbReference type="PATRIC" id="fig|1256206.3.peg.421"/>
<keyword evidence="5 6" id="KW-0472">Membrane</keyword>
<dbReference type="GO" id="GO:0022857">
    <property type="term" value="F:transmembrane transporter activity"/>
    <property type="evidence" value="ECO:0007669"/>
    <property type="project" value="InterPro"/>
</dbReference>
<dbReference type="PANTHER" id="PTHR42718">
    <property type="entry name" value="MAJOR FACILITATOR SUPERFAMILY MULTIDRUG TRANSPORTER MFSC"/>
    <property type="match status" value="1"/>
</dbReference>
<evidence type="ECO:0000256" key="6">
    <source>
        <dbReference type="SAM" id="Phobius"/>
    </source>
</evidence>
<evidence type="ECO:0000313" key="8">
    <source>
        <dbReference type="EMBL" id="EPC86409.1"/>
    </source>
</evidence>
<feature type="domain" description="Major facilitator superfamily (MFS) profile" evidence="7">
    <location>
        <begin position="1"/>
        <end position="216"/>
    </location>
</feature>
<evidence type="ECO:0000256" key="3">
    <source>
        <dbReference type="ARBA" id="ARBA00022692"/>
    </source>
</evidence>
<dbReference type="AlphaFoldDB" id="S2SAJ5"/>
<protein>
    <submittedName>
        <fullName evidence="8">Major facilitator superfamily permease</fullName>
    </submittedName>
</protein>
<organism evidence="8 9">
    <name type="scientific">Lacticaseibacillus paracasei subsp. paracasei Lpp126</name>
    <dbReference type="NCBI Taxonomy" id="1256206"/>
    <lineage>
        <taxon>Bacteria</taxon>
        <taxon>Bacillati</taxon>
        <taxon>Bacillota</taxon>
        <taxon>Bacilli</taxon>
        <taxon>Lactobacillales</taxon>
        <taxon>Lactobacillaceae</taxon>
        <taxon>Lacticaseibacillus</taxon>
    </lineage>
</organism>
<dbReference type="EMBL" id="ANKC01000162">
    <property type="protein sequence ID" value="EPC86409.1"/>
    <property type="molecule type" value="Genomic_DNA"/>
</dbReference>
<accession>S2SAJ5</accession>